<evidence type="ECO:0000313" key="6">
    <source>
        <dbReference type="EMBL" id="MBB6003369.1"/>
    </source>
</evidence>
<dbReference type="InterPro" id="IPR015421">
    <property type="entry name" value="PyrdxlP-dep_Trfase_major"/>
</dbReference>
<feature type="modified residue" description="N6-(pyridoxal phosphate)lysine" evidence="4">
    <location>
        <position position="186"/>
    </location>
</feature>
<dbReference type="RefSeq" id="WP_184133808.1">
    <property type="nucleotide sequence ID" value="NZ_JACHKT010000012.1"/>
</dbReference>
<dbReference type="CDD" id="cd00616">
    <property type="entry name" value="AHBA_syn"/>
    <property type="match status" value="1"/>
</dbReference>
<dbReference type="InterPro" id="IPR000653">
    <property type="entry name" value="DegT/StrS_aminotransferase"/>
</dbReference>
<accession>A0A841EPR4</accession>
<protein>
    <submittedName>
        <fullName evidence="6">dTDP-4-amino-4,6-dideoxygalactose transaminase</fullName>
    </submittedName>
</protein>
<dbReference type="Pfam" id="PF01041">
    <property type="entry name" value="DegT_DnrJ_EryC1"/>
    <property type="match status" value="1"/>
</dbReference>
<name>A0A841EPR4_9BACT</name>
<dbReference type="Proteomes" id="UP000524404">
    <property type="component" value="Unassembled WGS sequence"/>
</dbReference>
<reference evidence="6 7" key="1">
    <citation type="submission" date="2020-08" db="EMBL/GenBank/DDBJ databases">
        <title>Functional genomics of gut bacteria from endangered species of beetles.</title>
        <authorList>
            <person name="Carlos-Shanley C."/>
        </authorList>
    </citation>
    <scope>NUCLEOTIDE SEQUENCE [LARGE SCALE GENOMIC DNA]</scope>
    <source>
        <strain evidence="6 7">S00070</strain>
    </source>
</reference>
<comment type="caution">
    <text evidence="6">The sequence shown here is derived from an EMBL/GenBank/DDBJ whole genome shotgun (WGS) entry which is preliminary data.</text>
</comment>
<dbReference type="AlphaFoldDB" id="A0A841EPR4"/>
<dbReference type="SUPFAM" id="SSF53383">
    <property type="entry name" value="PLP-dependent transferases"/>
    <property type="match status" value="1"/>
</dbReference>
<dbReference type="GO" id="GO:0030170">
    <property type="term" value="F:pyridoxal phosphate binding"/>
    <property type="evidence" value="ECO:0007669"/>
    <property type="project" value="TreeGrafter"/>
</dbReference>
<keyword evidence="7" id="KW-1185">Reference proteome</keyword>
<dbReference type="GO" id="GO:0008483">
    <property type="term" value="F:transaminase activity"/>
    <property type="evidence" value="ECO:0007669"/>
    <property type="project" value="TreeGrafter"/>
</dbReference>
<proteinExistence type="inferred from homology"/>
<evidence type="ECO:0000256" key="2">
    <source>
        <dbReference type="ARBA" id="ARBA00037999"/>
    </source>
</evidence>
<evidence type="ECO:0000256" key="4">
    <source>
        <dbReference type="PIRSR" id="PIRSR000390-2"/>
    </source>
</evidence>
<dbReference type="PIRSF" id="PIRSF000390">
    <property type="entry name" value="PLP_StrS"/>
    <property type="match status" value="1"/>
</dbReference>
<dbReference type="PANTHER" id="PTHR30244:SF36">
    <property type="entry name" value="3-OXO-GLUCOSE-6-PHOSPHATE:GLUTAMATE AMINOTRANSFERASE"/>
    <property type="match status" value="1"/>
</dbReference>
<dbReference type="PANTHER" id="PTHR30244">
    <property type="entry name" value="TRANSAMINASE"/>
    <property type="match status" value="1"/>
</dbReference>
<gene>
    <name evidence="6" type="ORF">HNP25_002025</name>
</gene>
<keyword evidence="1 4" id="KW-0663">Pyridoxal phosphate</keyword>
<evidence type="ECO:0000256" key="5">
    <source>
        <dbReference type="RuleBase" id="RU004508"/>
    </source>
</evidence>
<dbReference type="InterPro" id="IPR015422">
    <property type="entry name" value="PyrdxlP-dep_Trfase_small"/>
</dbReference>
<evidence type="ECO:0000256" key="1">
    <source>
        <dbReference type="ARBA" id="ARBA00022898"/>
    </source>
</evidence>
<dbReference type="InterPro" id="IPR015424">
    <property type="entry name" value="PyrdxlP-dep_Trfase"/>
</dbReference>
<dbReference type="EMBL" id="JACHKT010000012">
    <property type="protein sequence ID" value="MBB6003369.1"/>
    <property type="molecule type" value="Genomic_DNA"/>
</dbReference>
<dbReference type="GO" id="GO:0000271">
    <property type="term" value="P:polysaccharide biosynthetic process"/>
    <property type="evidence" value="ECO:0007669"/>
    <property type="project" value="TreeGrafter"/>
</dbReference>
<feature type="active site" description="Proton acceptor" evidence="3">
    <location>
        <position position="186"/>
    </location>
</feature>
<evidence type="ECO:0000313" key="7">
    <source>
        <dbReference type="Proteomes" id="UP000524404"/>
    </source>
</evidence>
<dbReference type="Gene3D" id="3.40.640.10">
    <property type="entry name" value="Type I PLP-dependent aspartate aminotransferase-like (Major domain)"/>
    <property type="match status" value="1"/>
</dbReference>
<dbReference type="Gene3D" id="3.90.1150.10">
    <property type="entry name" value="Aspartate Aminotransferase, domain 1"/>
    <property type="match status" value="1"/>
</dbReference>
<sequence>MQIPFLSLKSINKPFEVEIKNLVNEVVEKGWYILGDKGKEFEQNFANFCGVKHCFGVANGLDALIIILKASNFPPSSEIIVAANTYIATILAIKQAGYIPVLVEPSLETYLIDAANIEKVINSNTKAILVTHLYGKCCDMNSISQVAQKYNLHVFEDAAQAHGARYDGKMAGNLSDAAGFSFYPSKNLGALGDAGAITTNNDELAEKILALRNYGSSKKYVFDYQGVNSRLDEIQAAILNLKLLRLNFDNNYRRQIASIYLNQIKNEKVILPTIDTVNDDVWHLFILRTQHRDDFMEFLSSRGIGTDIHYPIPPHKQKAFVEWNDKSLPITEKIHQEVVSIPLNIALTENEINYIVETINSY</sequence>
<organism evidence="6 7">
    <name type="scientific">Arcicella rosea</name>
    <dbReference type="NCBI Taxonomy" id="502909"/>
    <lineage>
        <taxon>Bacteria</taxon>
        <taxon>Pseudomonadati</taxon>
        <taxon>Bacteroidota</taxon>
        <taxon>Cytophagia</taxon>
        <taxon>Cytophagales</taxon>
        <taxon>Flectobacillaceae</taxon>
        <taxon>Arcicella</taxon>
    </lineage>
</organism>
<comment type="similarity">
    <text evidence="2 5">Belongs to the DegT/DnrJ/EryC1 family.</text>
</comment>
<evidence type="ECO:0000256" key="3">
    <source>
        <dbReference type="PIRSR" id="PIRSR000390-1"/>
    </source>
</evidence>